<sequence>MPKFPLSMVLEFPLRHYARTGAEGALQMARDACERMARGGMYGQLGGGFARYSSTATGSCRTSRK</sequence>
<dbReference type="KEGG" id="stui:GCM10017668_45150"/>
<name>A0A7G1NK72_9ACTN</name>
<evidence type="ECO:0000313" key="1">
    <source>
        <dbReference type="EMBL" id="BCL22672.1"/>
    </source>
</evidence>
<dbReference type="Proteomes" id="UP000516373">
    <property type="component" value="Chromosome"/>
</dbReference>
<accession>A0A7G1NK72</accession>
<protein>
    <submittedName>
        <fullName evidence="1">Uncharacterized protein</fullName>
    </submittedName>
</protein>
<dbReference type="EMBL" id="AP023439">
    <property type="protein sequence ID" value="BCL22672.1"/>
    <property type="molecule type" value="Genomic_DNA"/>
</dbReference>
<dbReference type="InterPro" id="IPR008928">
    <property type="entry name" value="6-hairpin_glycosidase_sf"/>
</dbReference>
<proteinExistence type="predicted"/>
<organism evidence="1 2">
    <name type="scientific">Streptomyces tuirus</name>
    <dbReference type="NCBI Taxonomy" id="68278"/>
    <lineage>
        <taxon>Bacteria</taxon>
        <taxon>Bacillati</taxon>
        <taxon>Actinomycetota</taxon>
        <taxon>Actinomycetes</taxon>
        <taxon>Kitasatosporales</taxon>
        <taxon>Streptomycetaceae</taxon>
        <taxon>Streptomyces</taxon>
    </lineage>
</organism>
<reference evidence="1 2" key="1">
    <citation type="journal article" date="2014" name="Int. J. Syst. Evol. Microbiol.">
        <title>Complete genome sequence of Corynebacterium casei LMG S-19264T (=DSM 44701T), isolated from a smear-ripened cheese.</title>
        <authorList>
            <consortium name="US DOE Joint Genome Institute (JGI-PGF)"/>
            <person name="Walter F."/>
            <person name="Albersmeier A."/>
            <person name="Kalinowski J."/>
            <person name="Ruckert C."/>
        </authorList>
    </citation>
    <scope>NUCLEOTIDE SEQUENCE [LARGE SCALE GENOMIC DNA]</scope>
    <source>
        <strain evidence="1 2">JCM 4255</strain>
    </source>
</reference>
<evidence type="ECO:0000313" key="2">
    <source>
        <dbReference type="Proteomes" id="UP000516373"/>
    </source>
</evidence>
<gene>
    <name evidence="1" type="ORF">GCM10017668_45150</name>
</gene>
<dbReference type="AlphaFoldDB" id="A0A7G1NK72"/>
<dbReference type="SUPFAM" id="SSF48208">
    <property type="entry name" value="Six-hairpin glycosidases"/>
    <property type="match status" value="1"/>
</dbReference>
<dbReference type="GO" id="GO:0005975">
    <property type="term" value="P:carbohydrate metabolic process"/>
    <property type="evidence" value="ECO:0007669"/>
    <property type="project" value="InterPro"/>
</dbReference>